<proteinExistence type="predicted"/>
<keyword evidence="2" id="KW-1185">Reference proteome</keyword>
<accession>A0ACA9MDR8</accession>
<evidence type="ECO:0000313" key="1">
    <source>
        <dbReference type="EMBL" id="CAG8585736.1"/>
    </source>
</evidence>
<dbReference type="EMBL" id="CAJVQC010007928">
    <property type="protein sequence ID" value="CAG8585736.1"/>
    <property type="molecule type" value="Genomic_DNA"/>
</dbReference>
<comment type="caution">
    <text evidence="1">The sequence shown here is derived from an EMBL/GenBank/DDBJ whole genome shotgun (WGS) entry which is preliminary data.</text>
</comment>
<gene>
    <name evidence="1" type="ORF">RPERSI_LOCUS5334</name>
</gene>
<organism evidence="1 2">
    <name type="scientific">Racocetra persica</name>
    <dbReference type="NCBI Taxonomy" id="160502"/>
    <lineage>
        <taxon>Eukaryota</taxon>
        <taxon>Fungi</taxon>
        <taxon>Fungi incertae sedis</taxon>
        <taxon>Mucoromycota</taxon>
        <taxon>Glomeromycotina</taxon>
        <taxon>Glomeromycetes</taxon>
        <taxon>Diversisporales</taxon>
        <taxon>Gigasporaceae</taxon>
        <taxon>Racocetra</taxon>
    </lineage>
</organism>
<dbReference type="Proteomes" id="UP000789920">
    <property type="component" value="Unassembled WGS sequence"/>
</dbReference>
<sequence length="96" mass="11222">MTSSSKRKEWFEKAIKEKYIRNFKYNYFKDFEEIGSGGYGVVWKANYLGEYVALKELRNSQGDNNEDSDDDFIREVKNIIEIAPHGNIVQFLGVTQ</sequence>
<reference evidence="1" key="1">
    <citation type="submission" date="2021-06" db="EMBL/GenBank/DDBJ databases">
        <authorList>
            <person name="Kallberg Y."/>
            <person name="Tangrot J."/>
            <person name="Rosling A."/>
        </authorList>
    </citation>
    <scope>NUCLEOTIDE SEQUENCE</scope>
    <source>
        <strain evidence="1">MA461A</strain>
    </source>
</reference>
<protein>
    <submittedName>
        <fullName evidence="1">24987_t:CDS:1</fullName>
    </submittedName>
</protein>
<feature type="non-terminal residue" evidence="1">
    <location>
        <position position="96"/>
    </location>
</feature>
<evidence type="ECO:0000313" key="2">
    <source>
        <dbReference type="Proteomes" id="UP000789920"/>
    </source>
</evidence>
<name>A0ACA9MDR8_9GLOM</name>